<dbReference type="NCBIfam" id="NF004877">
    <property type="entry name" value="PRK06241.1-2"/>
    <property type="match status" value="1"/>
</dbReference>
<dbReference type="Gene3D" id="3.30.1490.20">
    <property type="entry name" value="ATP-grasp fold, A domain"/>
    <property type="match status" value="1"/>
</dbReference>
<sequence length="890" mass="98316">MSVYVLDFDHLDKSSLPLVGGKGANLGEMMKAGFPVPSGFCITTEAYRSFLKQSDVMDGFLGRLDRVEADQLGEITALGQDIREHLVTLPVPDDIRTAIIQGWHRSGTDQAYAVRSSATAEDLPTASFAGQQDTYLNVCGEDALLDAVRKCWASLFTDRAISYRARNRFDHRTVQLSVVVQRMVFPEVSGIMFTADPITGHRGTVSIDASYGLGEALVSGLVSADLYQVRSGKLLTKTVSRKKLAIYALPEGGTVKRELPEIQQEMQALDDVRILELAALGEKIKRHYGSEQDIEWCFAQGSFFIVQSRPITSLYPLPDLNIPPGESPHLLVSFGHQQMMTDAMKPMGLSVLRTLIPFGKTGIQAMNEHTAAVGGRVYVDITKLLTVKQARVILPKVLANVDEMIGLGVTELVKRESFVQHLPPAAGVKKGVLRFIRPVLRRVARKLLYAPVTDAHLEVNAYIEASVQKGEIRLSGVTGPERVVRIQEHIGMLLLTIFPQLIPYPLAGIISSRLVNALSIKWLGDTEVVHVLNRGLPGNITSEMGLMIGDLADAARSYPQVIELLRRGDPLQFREQLRQVEGGDAFGLLWDRFIALYGMRCPGEIDITRPRWREDPSTLLPSIVCHMRSMEPGEHRAKFAEGTLEASAAASELLKRLRAQPFGWLKAKLMSRLVCVYRGLMGLREHPKYLMMQHFGLVREGLLDEGRSLVKDGVLNRADEVFYLSLDELLKLTEGERLPGLAALLEQRKEELERFRGMKPPRLMTSEGEIITGRRKLQDVPEGAWVGTPVSAGVIEGIARVVLRPEEANLNRGEIMIAPFTDPGWTPLFHSAVGLVMEVGGLMTHGAVVAREYGLPAVVGIDGATTLIRDGDRIRLDGTRGYVLVLERSE</sequence>
<keyword evidence="3" id="KW-0670">Pyruvate</keyword>
<dbReference type="EMBL" id="JAGGKV010000015">
    <property type="protein sequence ID" value="MBP1965660.1"/>
    <property type="molecule type" value="Genomic_DNA"/>
</dbReference>
<keyword evidence="4" id="KW-1185">Reference proteome</keyword>
<dbReference type="Pfam" id="PF00391">
    <property type="entry name" value="PEP-utilizers"/>
    <property type="match status" value="1"/>
</dbReference>
<dbReference type="InterPro" id="IPR051549">
    <property type="entry name" value="PEP_Utilizing_Enz"/>
</dbReference>
<dbReference type="SUPFAM" id="SSF52009">
    <property type="entry name" value="Phosphohistidine domain"/>
    <property type="match status" value="1"/>
</dbReference>
<protein>
    <submittedName>
        <fullName evidence="3">Pyruvate,water dikinase</fullName>
        <ecNumber evidence="3">2.7.9.2</ecNumber>
    </submittedName>
</protein>
<name>A0ABS4I4K9_9BACL</name>
<dbReference type="SUPFAM" id="SSF56059">
    <property type="entry name" value="Glutathione synthetase ATP-binding domain-like"/>
    <property type="match status" value="1"/>
</dbReference>
<gene>
    <name evidence="3" type="ORF">J2Z65_004905</name>
</gene>
<dbReference type="Gene3D" id="3.50.30.10">
    <property type="entry name" value="Phosphohistidine domain"/>
    <property type="match status" value="1"/>
</dbReference>
<dbReference type="InterPro" id="IPR013815">
    <property type="entry name" value="ATP_grasp_subdomain_1"/>
</dbReference>
<feature type="domain" description="PEP-utilising enzyme mobile" evidence="1">
    <location>
        <begin position="811"/>
        <end position="881"/>
    </location>
</feature>
<dbReference type="Gene3D" id="3.30.470.20">
    <property type="entry name" value="ATP-grasp fold, B domain"/>
    <property type="match status" value="1"/>
</dbReference>
<accession>A0ABS4I4K9</accession>
<proteinExistence type="predicted"/>
<dbReference type="Pfam" id="PF01326">
    <property type="entry name" value="PPDK_N"/>
    <property type="match status" value="1"/>
</dbReference>
<evidence type="ECO:0000313" key="3">
    <source>
        <dbReference type="EMBL" id="MBP1965660.1"/>
    </source>
</evidence>
<feature type="domain" description="Pyruvate phosphate dikinase AMP/ATP-binding" evidence="2">
    <location>
        <begin position="17"/>
        <end position="313"/>
    </location>
</feature>
<dbReference type="PANTHER" id="PTHR43615">
    <property type="entry name" value="PHOSPHOENOLPYRUVATE SYNTHASE-RELATED"/>
    <property type="match status" value="1"/>
</dbReference>
<evidence type="ECO:0000259" key="2">
    <source>
        <dbReference type="Pfam" id="PF01326"/>
    </source>
</evidence>
<reference evidence="3 4" key="1">
    <citation type="submission" date="2021-03" db="EMBL/GenBank/DDBJ databases">
        <title>Genomic Encyclopedia of Type Strains, Phase IV (KMG-IV): sequencing the most valuable type-strain genomes for metagenomic binning, comparative biology and taxonomic classification.</title>
        <authorList>
            <person name="Goeker M."/>
        </authorList>
    </citation>
    <scope>NUCLEOTIDE SEQUENCE [LARGE SCALE GENOMIC DNA]</scope>
    <source>
        <strain evidence="3 4">DSM 24950</strain>
    </source>
</reference>
<dbReference type="NCBIfam" id="NF004878">
    <property type="entry name" value="PRK06241.1-3"/>
    <property type="match status" value="1"/>
</dbReference>
<comment type="caution">
    <text evidence="3">The sequence shown here is derived from an EMBL/GenBank/DDBJ whole genome shotgun (WGS) entry which is preliminary data.</text>
</comment>
<dbReference type="PANTHER" id="PTHR43615:SF1">
    <property type="entry name" value="PPDK_N DOMAIN-CONTAINING PROTEIN"/>
    <property type="match status" value="1"/>
</dbReference>
<dbReference type="RefSeq" id="WP_167059432.1">
    <property type="nucleotide sequence ID" value="NZ_JAAOZR010000023.1"/>
</dbReference>
<dbReference type="EC" id="2.7.9.2" evidence="3"/>
<evidence type="ECO:0000313" key="4">
    <source>
        <dbReference type="Proteomes" id="UP001519344"/>
    </source>
</evidence>
<keyword evidence="3" id="KW-0808">Transferase</keyword>
<dbReference type="Proteomes" id="UP001519344">
    <property type="component" value="Unassembled WGS sequence"/>
</dbReference>
<organism evidence="3 4">
    <name type="scientific">Paenibacillus aceris</name>
    <dbReference type="NCBI Taxonomy" id="869555"/>
    <lineage>
        <taxon>Bacteria</taxon>
        <taxon>Bacillati</taxon>
        <taxon>Bacillota</taxon>
        <taxon>Bacilli</taxon>
        <taxon>Bacillales</taxon>
        <taxon>Paenibacillaceae</taxon>
        <taxon>Paenibacillus</taxon>
    </lineage>
</organism>
<evidence type="ECO:0000259" key="1">
    <source>
        <dbReference type="Pfam" id="PF00391"/>
    </source>
</evidence>
<dbReference type="InterPro" id="IPR008279">
    <property type="entry name" value="PEP-util_enz_mobile_dom"/>
</dbReference>
<dbReference type="GO" id="GO:0008986">
    <property type="term" value="F:pyruvate, water dikinase activity"/>
    <property type="evidence" value="ECO:0007669"/>
    <property type="project" value="UniProtKB-EC"/>
</dbReference>
<dbReference type="InterPro" id="IPR036637">
    <property type="entry name" value="Phosphohistidine_dom_sf"/>
</dbReference>
<dbReference type="InterPro" id="IPR002192">
    <property type="entry name" value="PPDK_AMP/ATP-bd"/>
</dbReference>